<feature type="repeat" description="PPR" evidence="3">
    <location>
        <begin position="201"/>
        <end position="235"/>
    </location>
</feature>
<evidence type="ECO:0000259" key="4">
    <source>
        <dbReference type="Pfam" id="PF14432"/>
    </source>
</evidence>
<evidence type="ECO:0000313" key="6">
    <source>
        <dbReference type="Proteomes" id="UP000298416"/>
    </source>
</evidence>
<dbReference type="Pfam" id="PF13041">
    <property type="entry name" value="PPR_2"/>
    <property type="match status" value="3"/>
</dbReference>
<evidence type="ECO:0000256" key="3">
    <source>
        <dbReference type="PROSITE-ProRule" id="PRU00708"/>
    </source>
</evidence>
<dbReference type="InterPro" id="IPR046848">
    <property type="entry name" value="E_motif"/>
</dbReference>
<dbReference type="Pfam" id="PF14432">
    <property type="entry name" value="DYW_deaminase"/>
    <property type="match status" value="1"/>
</dbReference>
<feature type="repeat" description="PPR" evidence="3">
    <location>
        <begin position="606"/>
        <end position="640"/>
    </location>
</feature>
<dbReference type="EMBL" id="PNBA02000014">
    <property type="protein sequence ID" value="KAG6400447.1"/>
    <property type="molecule type" value="Genomic_DNA"/>
</dbReference>
<dbReference type="PANTHER" id="PTHR47926">
    <property type="entry name" value="PENTATRICOPEPTIDE REPEAT-CONTAINING PROTEIN"/>
    <property type="match status" value="1"/>
</dbReference>
<proteinExistence type="inferred from homology"/>
<dbReference type="InterPro" id="IPR002885">
    <property type="entry name" value="PPR_rpt"/>
</dbReference>
<sequence length="877" mass="97121">MSNREKYTSILQTSIQTRCPSAVRLVHAGIIKSGLNFGVILMNHVMNAYAKTGLLFEARKVFDEIPVKNVSTHNTLLSAYAKQGRTRQALEIFDELPQPDSVSWTALIVGYNQKGRFGAALAMFMEMIKRGALPTEYTFTNILASCAVVEALDVGRKLHSFVVKLGLFRAVSVANSLLNMYAKSGDAATAVAVFERIELRNVSSWNAAITLYMQRGQVEEALAQFEQMEERDAISWNSMIAGYNQRGFDAKALGMFRGMLNESRFKPDKYTLASVLSACGNLKVLACGKQIHACIIRAEFDTSGPLGNALVCMYSKCGGVGIARKMLEACGMCTLNVIAFTALLDGYIKAGDVHPAREVFDSLQERDVVAWTAMIVGYAQNGHNNEATKLFKSMFEEGSVPNSYTLAAMLSVSSNLASLNHGGQIHAVAKKLGEMSSISVGNALISTYARAGNITSARKAFGLIQQRRDPVSWTSMITGLAQHGHGEEALELFEDMLLLEIKPDHITYVGVLSACTHMGLVEKGRSYFTKMIDIHGIMPTSSHCACMIDLYGRAGLLNEAQDFILNMTIEPDIIAWGSLLASCKAHKNLEVAAMAAEKMISIDPDNSGAYSALANVYSACGKWEEAAIIRKSMKDRKVKKEQGISWLQIKGEVHIFGADDALHPQRDAIDLRLTKIWEEIKKMGFVPDTDSVLHDLDEELKEQLLKHHSEKLAIVFGVMNTPEKSTLTIMKNLRVCNDCHSAIKYISKLVGREIVVRDATRFHHFRNGACSCRDYWQHVRLNSARALQCHTVELNFSKNKGEGKWTTKLIDFVDSPTPPDRLDVSIEGIYGPASTDFLRHELLVMVSGGSGVMQVNDQRCWEQKLFYSRNIDYCYQL</sequence>
<organism evidence="5">
    <name type="scientific">Salvia splendens</name>
    <name type="common">Scarlet sage</name>
    <dbReference type="NCBI Taxonomy" id="180675"/>
    <lineage>
        <taxon>Eukaryota</taxon>
        <taxon>Viridiplantae</taxon>
        <taxon>Streptophyta</taxon>
        <taxon>Embryophyta</taxon>
        <taxon>Tracheophyta</taxon>
        <taxon>Spermatophyta</taxon>
        <taxon>Magnoliopsida</taxon>
        <taxon>eudicotyledons</taxon>
        <taxon>Gunneridae</taxon>
        <taxon>Pentapetalae</taxon>
        <taxon>asterids</taxon>
        <taxon>lamiids</taxon>
        <taxon>Lamiales</taxon>
        <taxon>Lamiaceae</taxon>
        <taxon>Nepetoideae</taxon>
        <taxon>Mentheae</taxon>
        <taxon>Salviinae</taxon>
        <taxon>Salvia</taxon>
        <taxon>Salvia subgen. Calosphace</taxon>
        <taxon>core Calosphace</taxon>
    </lineage>
</organism>
<dbReference type="PROSITE" id="PS51375">
    <property type="entry name" value="PPR"/>
    <property type="match status" value="7"/>
</dbReference>
<comment type="similarity">
    <text evidence="1">Belongs to the PPR family. PCMP-H subfamily.</text>
</comment>
<dbReference type="NCBIfam" id="TIGR00756">
    <property type="entry name" value="PPR"/>
    <property type="match status" value="6"/>
</dbReference>
<feature type="repeat" description="PPR" evidence="3">
    <location>
        <begin position="469"/>
        <end position="503"/>
    </location>
</feature>
<dbReference type="InterPro" id="IPR046960">
    <property type="entry name" value="PPR_At4g14850-like_plant"/>
</dbReference>
<dbReference type="SUPFAM" id="SSF48452">
    <property type="entry name" value="TPR-like"/>
    <property type="match status" value="2"/>
</dbReference>
<reference evidence="5" key="2">
    <citation type="submission" date="2020-08" db="EMBL/GenBank/DDBJ databases">
        <title>Plant Genome Project.</title>
        <authorList>
            <person name="Zhang R.-G."/>
        </authorList>
    </citation>
    <scope>NUCLEOTIDE SEQUENCE</scope>
    <source>
        <strain evidence="5">Huo1</strain>
        <tissue evidence="5">Leaf</tissue>
    </source>
</reference>
<feature type="repeat" description="PPR" evidence="3">
    <location>
        <begin position="336"/>
        <end position="366"/>
    </location>
</feature>
<evidence type="ECO:0000256" key="2">
    <source>
        <dbReference type="ARBA" id="ARBA00022737"/>
    </source>
</evidence>
<name>A0A8X8WT06_SALSN</name>
<dbReference type="Gene3D" id="1.25.40.10">
    <property type="entry name" value="Tetratricopeptide repeat domain"/>
    <property type="match status" value="4"/>
</dbReference>
<dbReference type="FunFam" id="1.25.40.10:FF:001162">
    <property type="entry name" value="Pentatricopeptide repeat-containing protein"/>
    <property type="match status" value="1"/>
</dbReference>
<dbReference type="Pfam" id="PF20431">
    <property type="entry name" value="E_motif"/>
    <property type="match status" value="1"/>
</dbReference>
<accession>A0A8X8WT06</accession>
<dbReference type="GO" id="GO:0009451">
    <property type="term" value="P:RNA modification"/>
    <property type="evidence" value="ECO:0007669"/>
    <property type="project" value="InterPro"/>
</dbReference>
<dbReference type="InterPro" id="IPR032867">
    <property type="entry name" value="DYW_dom"/>
</dbReference>
<feature type="repeat" description="PPR" evidence="3">
    <location>
        <begin position="367"/>
        <end position="401"/>
    </location>
</feature>
<protein>
    <recommendedName>
        <fullName evidence="4">DYW domain-containing protein</fullName>
    </recommendedName>
</protein>
<dbReference type="InterPro" id="IPR011990">
    <property type="entry name" value="TPR-like_helical_dom_sf"/>
</dbReference>
<feature type="domain" description="DYW" evidence="4">
    <location>
        <begin position="684"/>
        <end position="776"/>
    </location>
</feature>
<dbReference type="GO" id="GO:0003723">
    <property type="term" value="F:RNA binding"/>
    <property type="evidence" value="ECO:0007669"/>
    <property type="project" value="InterPro"/>
</dbReference>
<dbReference type="GO" id="GO:0008270">
    <property type="term" value="F:zinc ion binding"/>
    <property type="evidence" value="ECO:0007669"/>
    <property type="project" value="InterPro"/>
</dbReference>
<keyword evidence="6" id="KW-1185">Reference proteome</keyword>
<dbReference type="FunFam" id="1.25.40.10:FF:000442">
    <property type="entry name" value="Pentatricopeptide repeat-containing protein At3g49710"/>
    <property type="match status" value="1"/>
</dbReference>
<gene>
    <name evidence="5" type="ORF">SASPL_137278</name>
</gene>
<feature type="repeat" description="PPR" evidence="3">
    <location>
        <begin position="100"/>
        <end position="134"/>
    </location>
</feature>
<reference evidence="5" key="1">
    <citation type="submission" date="2018-01" db="EMBL/GenBank/DDBJ databases">
        <authorList>
            <person name="Mao J.F."/>
        </authorList>
    </citation>
    <scope>NUCLEOTIDE SEQUENCE</scope>
    <source>
        <strain evidence="5">Huo1</strain>
        <tissue evidence="5">Leaf</tissue>
    </source>
</reference>
<evidence type="ECO:0000256" key="1">
    <source>
        <dbReference type="ARBA" id="ARBA00006643"/>
    </source>
</evidence>
<feature type="repeat" description="PPR" evidence="3">
    <location>
        <begin position="69"/>
        <end position="99"/>
    </location>
</feature>
<dbReference type="AlphaFoldDB" id="A0A8X8WT06"/>
<comment type="caution">
    <text evidence="5">The sequence shown here is derived from an EMBL/GenBank/DDBJ whole genome shotgun (WGS) entry which is preliminary data.</text>
</comment>
<dbReference type="PANTHER" id="PTHR47926:SF519">
    <property type="entry name" value="DYW DOMAIN-CONTAINING PROTEIN"/>
    <property type="match status" value="1"/>
</dbReference>
<evidence type="ECO:0000313" key="5">
    <source>
        <dbReference type="EMBL" id="KAG6400447.1"/>
    </source>
</evidence>
<dbReference type="Proteomes" id="UP000298416">
    <property type="component" value="Unassembled WGS sequence"/>
</dbReference>
<dbReference type="Pfam" id="PF01535">
    <property type="entry name" value="PPR"/>
    <property type="match status" value="6"/>
</dbReference>
<keyword evidence="2" id="KW-0677">Repeat</keyword>